<dbReference type="Pfam" id="PF01042">
    <property type="entry name" value="Ribonuc_L-PSP"/>
    <property type="match status" value="1"/>
</dbReference>
<evidence type="ECO:0000313" key="2">
    <source>
        <dbReference type="Proteomes" id="UP000488936"/>
    </source>
</evidence>
<dbReference type="EMBL" id="WMJY01000032">
    <property type="protein sequence ID" value="MTH30591.1"/>
    <property type="molecule type" value="Genomic_DNA"/>
</dbReference>
<sequence length="132" mass="14849">MRANQIVSRSNPTTLAKPVGDYSHVTVVSGQANIYTFSGQIGTDLNGDIPKGFNEQVTNTFANITRLLESQELTSEHIIKVNIWSVKQIDWDYFYKVWDPFFKGSYPSMTVAYISGLGLPEIDIEIEIWAAK</sequence>
<dbReference type="Proteomes" id="UP000488936">
    <property type="component" value="Unassembled WGS sequence"/>
</dbReference>
<protein>
    <submittedName>
        <fullName evidence="1">RidA family protein</fullName>
    </submittedName>
</protein>
<gene>
    <name evidence="1" type="ORF">GJV77_11855</name>
</gene>
<dbReference type="SUPFAM" id="SSF55298">
    <property type="entry name" value="YjgF-like"/>
    <property type="match status" value="1"/>
</dbReference>
<dbReference type="InterPro" id="IPR006175">
    <property type="entry name" value="YjgF/YER057c/UK114"/>
</dbReference>
<dbReference type="AlphaFoldDB" id="A0A7K1GP28"/>
<proteinExistence type="predicted"/>
<dbReference type="RefSeq" id="WP_155036573.1">
    <property type="nucleotide sequence ID" value="NZ_JBHTIG010000051.1"/>
</dbReference>
<keyword evidence="2" id="KW-1185">Reference proteome</keyword>
<dbReference type="PANTHER" id="PTHR43857:SF1">
    <property type="entry name" value="YJGH FAMILY PROTEIN"/>
    <property type="match status" value="1"/>
</dbReference>
<dbReference type="PANTHER" id="PTHR43857">
    <property type="entry name" value="BLR7761 PROTEIN"/>
    <property type="match status" value="1"/>
</dbReference>
<name>A0A7K1GP28_9FLAO</name>
<dbReference type="InterPro" id="IPR035959">
    <property type="entry name" value="RutC-like_sf"/>
</dbReference>
<evidence type="ECO:0000313" key="1">
    <source>
        <dbReference type="EMBL" id="MTH30591.1"/>
    </source>
</evidence>
<organism evidence="1 2">
    <name type="scientific">Myroides pelagicus</name>
    <dbReference type="NCBI Taxonomy" id="270914"/>
    <lineage>
        <taxon>Bacteria</taxon>
        <taxon>Pseudomonadati</taxon>
        <taxon>Bacteroidota</taxon>
        <taxon>Flavobacteriia</taxon>
        <taxon>Flavobacteriales</taxon>
        <taxon>Flavobacteriaceae</taxon>
        <taxon>Myroides</taxon>
    </lineage>
</organism>
<comment type="caution">
    <text evidence="1">The sequence shown here is derived from an EMBL/GenBank/DDBJ whole genome shotgun (WGS) entry which is preliminary data.</text>
</comment>
<dbReference type="CDD" id="cd00448">
    <property type="entry name" value="YjgF_YER057c_UK114_family"/>
    <property type="match status" value="1"/>
</dbReference>
<accession>A0A7K1GP28</accession>
<dbReference type="Gene3D" id="3.30.1330.40">
    <property type="entry name" value="RutC-like"/>
    <property type="match status" value="1"/>
</dbReference>
<reference evidence="1 2" key="1">
    <citation type="journal article" date="2006" name="Int. J. Syst. Evol. Microbiol.">
        <title>Myroides pelagicus sp. nov., isolated from seawater in Thailand.</title>
        <authorList>
            <person name="Yoon J."/>
            <person name="Maneerat S."/>
            <person name="Kawai F."/>
            <person name="Yokota A."/>
        </authorList>
    </citation>
    <scope>NUCLEOTIDE SEQUENCE [LARGE SCALE GENOMIC DNA]</scope>
    <source>
        <strain evidence="1 2">SM1T</strain>
    </source>
</reference>
<dbReference type="OrthoDB" id="9795206at2"/>